<dbReference type="AlphaFoldDB" id="A0A3N4HQK9"/>
<accession>A0A3N4HQK9</accession>
<dbReference type="EMBL" id="ML119768">
    <property type="protein sequence ID" value="RPA75266.1"/>
    <property type="molecule type" value="Genomic_DNA"/>
</dbReference>
<feature type="region of interest" description="Disordered" evidence="1">
    <location>
        <begin position="1"/>
        <end position="20"/>
    </location>
</feature>
<evidence type="ECO:0000313" key="2">
    <source>
        <dbReference type="EMBL" id="RPA75266.1"/>
    </source>
</evidence>
<protein>
    <submittedName>
        <fullName evidence="2">Uncharacterized protein</fullName>
    </submittedName>
</protein>
<name>A0A3N4HQK9_ASCIM</name>
<proteinExistence type="predicted"/>
<organism evidence="2 3">
    <name type="scientific">Ascobolus immersus RN42</name>
    <dbReference type="NCBI Taxonomy" id="1160509"/>
    <lineage>
        <taxon>Eukaryota</taxon>
        <taxon>Fungi</taxon>
        <taxon>Dikarya</taxon>
        <taxon>Ascomycota</taxon>
        <taxon>Pezizomycotina</taxon>
        <taxon>Pezizomycetes</taxon>
        <taxon>Pezizales</taxon>
        <taxon>Ascobolaceae</taxon>
        <taxon>Ascobolus</taxon>
    </lineage>
</organism>
<sequence>MNVIRQTSSSHPRTQRSTPLLCPDTARVSNYINTTARLAKFIGMESDYDIEAEPESPPITFQLDVENEESAGLNEIQVSFNIPGMELGYLFRNSLRLIMADEDCGRKLQKLQAILCSVLVYNSDDRVSTYQAARSDTCERPDDGLFLFAFPHFSGDDPNQHKTAEAFHHVVESACGSNLPGSQGLYIDLSRHFSEKSWFQGVVLVEGQDWALKGARAPVLREMNDVYEDKDVYHALFKAVPKPRIISWIHSRFFLRRLLTPALTQPPRTTTFNIGSTAACSSSLAVTKPDFRP</sequence>
<gene>
    <name evidence="2" type="ORF">BJ508DRAFT_23220</name>
</gene>
<reference evidence="2 3" key="1">
    <citation type="journal article" date="2018" name="Nat. Ecol. Evol.">
        <title>Pezizomycetes genomes reveal the molecular basis of ectomycorrhizal truffle lifestyle.</title>
        <authorList>
            <person name="Murat C."/>
            <person name="Payen T."/>
            <person name="Noel B."/>
            <person name="Kuo A."/>
            <person name="Morin E."/>
            <person name="Chen J."/>
            <person name="Kohler A."/>
            <person name="Krizsan K."/>
            <person name="Balestrini R."/>
            <person name="Da Silva C."/>
            <person name="Montanini B."/>
            <person name="Hainaut M."/>
            <person name="Levati E."/>
            <person name="Barry K.W."/>
            <person name="Belfiori B."/>
            <person name="Cichocki N."/>
            <person name="Clum A."/>
            <person name="Dockter R.B."/>
            <person name="Fauchery L."/>
            <person name="Guy J."/>
            <person name="Iotti M."/>
            <person name="Le Tacon F."/>
            <person name="Lindquist E.A."/>
            <person name="Lipzen A."/>
            <person name="Malagnac F."/>
            <person name="Mello A."/>
            <person name="Molinier V."/>
            <person name="Miyauchi S."/>
            <person name="Poulain J."/>
            <person name="Riccioni C."/>
            <person name="Rubini A."/>
            <person name="Sitrit Y."/>
            <person name="Splivallo R."/>
            <person name="Traeger S."/>
            <person name="Wang M."/>
            <person name="Zifcakova L."/>
            <person name="Wipf D."/>
            <person name="Zambonelli A."/>
            <person name="Paolocci F."/>
            <person name="Nowrousian M."/>
            <person name="Ottonello S."/>
            <person name="Baldrian P."/>
            <person name="Spatafora J.W."/>
            <person name="Henrissat B."/>
            <person name="Nagy L.G."/>
            <person name="Aury J.M."/>
            <person name="Wincker P."/>
            <person name="Grigoriev I.V."/>
            <person name="Bonfante P."/>
            <person name="Martin F.M."/>
        </authorList>
    </citation>
    <scope>NUCLEOTIDE SEQUENCE [LARGE SCALE GENOMIC DNA]</scope>
    <source>
        <strain evidence="2 3">RN42</strain>
    </source>
</reference>
<evidence type="ECO:0000256" key="1">
    <source>
        <dbReference type="SAM" id="MobiDB-lite"/>
    </source>
</evidence>
<feature type="compositionally biased region" description="Polar residues" evidence="1">
    <location>
        <begin position="1"/>
        <end position="18"/>
    </location>
</feature>
<dbReference type="Proteomes" id="UP000275078">
    <property type="component" value="Unassembled WGS sequence"/>
</dbReference>
<keyword evidence="3" id="KW-1185">Reference proteome</keyword>
<evidence type="ECO:0000313" key="3">
    <source>
        <dbReference type="Proteomes" id="UP000275078"/>
    </source>
</evidence>